<evidence type="ECO:0000256" key="7">
    <source>
        <dbReference type="ARBA" id="ARBA00023268"/>
    </source>
</evidence>
<dbReference type="SUPFAM" id="SSF48150">
    <property type="entry name" value="DNA-glycosylase"/>
    <property type="match status" value="1"/>
</dbReference>
<dbReference type="InterPro" id="IPR003265">
    <property type="entry name" value="HhH-GPD_domain"/>
</dbReference>
<evidence type="ECO:0000313" key="12">
    <source>
        <dbReference type="Proteomes" id="UP000054477"/>
    </source>
</evidence>
<dbReference type="Gene3D" id="1.10.340.30">
    <property type="entry name" value="Hypothetical protein, domain 2"/>
    <property type="match status" value="1"/>
</dbReference>
<dbReference type="Pfam" id="PF07934">
    <property type="entry name" value="OGG_N"/>
    <property type="match status" value="1"/>
</dbReference>
<dbReference type="STRING" id="1095629.A0A0C9XT95"/>
<keyword evidence="12" id="KW-1185">Reference proteome</keyword>
<feature type="domain" description="HhH-GPD" evidence="10">
    <location>
        <begin position="111"/>
        <end position="310"/>
    </location>
</feature>
<dbReference type="HOGENOM" id="CLU_027543_3_2_1"/>
<dbReference type="CDD" id="cd00056">
    <property type="entry name" value="ENDO3c"/>
    <property type="match status" value="1"/>
</dbReference>
<dbReference type="GO" id="GO:0005634">
    <property type="term" value="C:nucleus"/>
    <property type="evidence" value="ECO:0007669"/>
    <property type="project" value="TreeGrafter"/>
</dbReference>
<dbReference type="GO" id="GO:0034039">
    <property type="term" value="F:8-oxo-7,8-dihydroguanine DNA N-glycosylase activity"/>
    <property type="evidence" value="ECO:0007669"/>
    <property type="project" value="TreeGrafter"/>
</dbReference>
<dbReference type="EMBL" id="KN838543">
    <property type="protein sequence ID" value="KIK08181.1"/>
    <property type="molecule type" value="Genomic_DNA"/>
</dbReference>
<name>A0A0C9XT95_9AGAR</name>
<evidence type="ECO:0000256" key="8">
    <source>
        <dbReference type="ARBA" id="ARBA00023295"/>
    </source>
</evidence>
<comment type="similarity">
    <text evidence="1">Belongs to the type-1 OGG1 family.</text>
</comment>
<dbReference type="AlphaFoldDB" id="A0A0C9XT95"/>
<evidence type="ECO:0000256" key="1">
    <source>
        <dbReference type="ARBA" id="ARBA00010679"/>
    </source>
</evidence>
<keyword evidence="5" id="KW-0234">DNA repair</keyword>
<keyword evidence="3" id="KW-0227">DNA damage</keyword>
<evidence type="ECO:0000256" key="9">
    <source>
        <dbReference type="ARBA" id="ARBA00044632"/>
    </source>
</evidence>
<sequence length="314" mass="35889">MCSDTKTSVLQPTHEYRLCLKDRLICLRQSSDTLFYRAVFPDSQQTVTQTALRDAETLVWLKDYFQLDVDLEKLYGEWSAQDAVFATFKDRFGGIRMLRQDPWENLVSFICSSNNNISRITNMVQNLCKQYSPPLLSVAEPDSTETKPYYPFPPPSVLAEDSVSSTLRTLGFGYRAEFVQRTAKMLFQAHGSSTLPNDPTEASERWLKGLRSKSTADARQALLQFIGVGRKVADCILLMSLDKKEVIPVDTHVLQIAIKYYGLKASSKVKINMTPKLYEEMNSKFFSIWGDYAGWAHSVGSFHLIRFYKHVPRF</sequence>
<evidence type="ECO:0000256" key="2">
    <source>
        <dbReference type="ARBA" id="ARBA00012720"/>
    </source>
</evidence>
<dbReference type="Gene3D" id="3.30.310.40">
    <property type="match status" value="1"/>
</dbReference>
<dbReference type="EC" id="4.2.99.18" evidence="2"/>
<evidence type="ECO:0000256" key="6">
    <source>
        <dbReference type="ARBA" id="ARBA00023239"/>
    </source>
</evidence>
<gene>
    <name evidence="11" type="ORF">K443DRAFT_672667</name>
</gene>
<dbReference type="GO" id="GO:0006285">
    <property type="term" value="P:base-excision repair, AP site formation"/>
    <property type="evidence" value="ECO:0007669"/>
    <property type="project" value="UniProtKB-ARBA"/>
</dbReference>
<dbReference type="Proteomes" id="UP000054477">
    <property type="component" value="Unassembled WGS sequence"/>
</dbReference>
<evidence type="ECO:0000313" key="11">
    <source>
        <dbReference type="EMBL" id="KIK08181.1"/>
    </source>
</evidence>
<evidence type="ECO:0000256" key="3">
    <source>
        <dbReference type="ARBA" id="ARBA00022763"/>
    </source>
</evidence>
<dbReference type="PANTHER" id="PTHR10242:SF2">
    <property type="entry name" value="N-GLYCOSYLASE_DNA LYASE"/>
    <property type="match status" value="1"/>
</dbReference>
<dbReference type="OrthoDB" id="238681at2759"/>
<dbReference type="SUPFAM" id="SSF55945">
    <property type="entry name" value="TATA-box binding protein-like"/>
    <property type="match status" value="1"/>
</dbReference>
<dbReference type="InterPro" id="IPR023170">
    <property type="entry name" value="HhH_base_excis_C"/>
</dbReference>
<evidence type="ECO:0000256" key="5">
    <source>
        <dbReference type="ARBA" id="ARBA00023204"/>
    </source>
</evidence>
<dbReference type="Pfam" id="PF00730">
    <property type="entry name" value="HhH-GPD"/>
    <property type="match status" value="1"/>
</dbReference>
<organism evidence="11 12">
    <name type="scientific">Laccaria amethystina LaAM-08-1</name>
    <dbReference type="NCBI Taxonomy" id="1095629"/>
    <lineage>
        <taxon>Eukaryota</taxon>
        <taxon>Fungi</taxon>
        <taxon>Dikarya</taxon>
        <taxon>Basidiomycota</taxon>
        <taxon>Agaricomycotina</taxon>
        <taxon>Agaricomycetes</taxon>
        <taxon>Agaricomycetidae</taxon>
        <taxon>Agaricales</taxon>
        <taxon>Agaricineae</taxon>
        <taxon>Hydnangiaceae</taxon>
        <taxon>Laccaria</taxon>
    </lineage>
</organism>
<dbReference type="InterPro" id="IPR011257">
    <property type="entry name" value="DNA_glycosylase"/>
</dbReference>
<evidence type="ECO:0000259" key="10">
    <source>
        <dbReference type="SMART" id="SM00478"/>
    </source>
</evidence>
<proteinExistence type="inferred from homology"/>
<evidence type="ECO:0000256" key="4">
    <source>
        <dbReference type="ARBA" id="ARBA00022801"/>
    </source>
</evidence>
<dbReference type="SMART" id="SM00478">
    <property type="entry name" value="ENDO3c"/>
    <property type="match status" value="1"/>
</dbReference>
<accession>A0A0C9XT95</accession>
<keyword evidence="6" id="KW-0456">Lyase</keyword>
<dbReference type="InterPro" id="IPR052054">
    <property type="entry name" value="Oxidative_DNA_repair_enzyme"/>
</dbReference>
<comment type="catalytic activity">
    <reaction evidence="9">
        <text>2'-deoxyribonucleotide-(2'-deoxyribose 5'-phosphate)-2'-deoxyribonucleotide-DNA = a 3'-end 2'-deoxyribonucleotide-(2,3-dehydro-2,3-deoxyribose 5'-phosphate)-DNA + a 5'-end 5'-phospho-2'-deoxyribonucleoside-DNA + H(+)</text>
        <dbReference type="Rhea" id="RHEA:66592"/>
        <dbReference type="Rhea" id="RHEA-COMP:13180"/>
        <dbReference type="Rhea" id="RHEA-COMP:16897"/>
        <dbReference type="Rhea" id="RHEA-COMP:17067"/>
        <dbReference type="ChEBI" id="CHEBI:15378"/>
        <dbReference type="ChEBI" id="CHEBI:136412"/>
        <dbReference type="ChEBI" id="CHEBI:157695"/>
        <dbReference type="ChEBI" id="CHEBI:167181"/>
        <dbReference type="EC" id="4.2.99.18"/>
    </reaction>
</comment>
<dbReference type="Gene3D" id="1.10.1670.10">
    <property type="entry name" value="Helix-hairpin-Helix base-excision DNA repair enzymes (C-terminal)"/>
    <property type="match status" value="1"/>
</dbReference>
<keyword evidence="8" id="KW-0326">Glycosidase</keyword>
<keyword evidence="7" id="KW-0511">Multifunctional enzyme</keyword>
<dbReference type="InterPro" id="IPR012904">
    <property type="entry name" value="OGG_N"/>
</dbReference>
<dbReference type="GO" id="GO:0140078">
    <property type="term" value="F:class I DNA-(apurinic or apyrimidinic site) endonuclease activity"/>
    <property type="evidence" value="ECO:0007669"/>
    <property type="project" value="UniProtKB-EC"/>
</dbReference>
<reference evidence="12" key="2">
    <citation type="submission" date="2015-01" db="EMBL/GenBank/DDBJ databases">
        <title>Evolutionary Origins and Diversification of the Mycorrhizal Mutualists.</title>
        <authorList>
            <consortium name="DOE Joint Genome Institute"/>
            <consortium name="Mycorrhizal Genomics Consortium"/>
            <person name="Kohler A."/>
            <person name="Kuo A."/>
            <person name="Nagy L.G."/>
            <person name="Floudas D."/>
            <person name="Copeland A."/>
            <person name="Barry K.W."/>
            <person name="Cichocki N."/>
            <person name="Veneault-Fourrey C."/>
            <person name="LaButti K."/>
            <person name="Lindquist E.A."/>
            <person name="Lipzen A."/>
            <person name="Lundell T."/>
            <person name="Morin E."/>
            <person name="Murat C."/>
            <person name="Riley R."/>
            <person name="Ohm R."/>
            <person name="Sun H."/>
            <person name="Tunlid A."/>
            <person name="Henrissat B."/>
            <person name="Grigoriev I.V."/>
            <person name="Hibbett D.S."/>
            <person name="Martin F."/>
        </authorList>
    </citation>
    <scope>NUCLEOTIDE SEQUENCE [LARGE SCALE GENOMIC DNA]</scope>
    <source>
        <strain evidence="12">LaAM-08-1</strain>
    </source>
</reference>
<protein>
    <recommendedName>
        <fullName evidence="2">DNA-(apurinic or apyrimidinic site) lyase</fullName>
        <ecNumber evidence="2">4.2.99.18</ecNumber>
    </recommendedName>
</protein>
<dbReference type="PANTHER" id="PTHR10242">
    <property type="entry name" value="8-OXOGUANINE DNA GLYCOSYLASE"/>
    <property type="match status" value="1"/>
</dbReference>
<reference evidence="11 12" key="1">
    <citation type="submission" date="2014-04" db="EMBL/GenBank/DDBJ databases">
        <authorList>
            <consortium name="DOE Joint Genome Institute"/>
            <person name="Kuo A."/>
            <person name="Kohler A."/>
            <person name="Nagy L.G."/>
            <person name="Floudas D."/>
            <person name="Copeland A."/>
            <person name="Barry K.W."/>
            <person name="Cichocki N."/>
            <person name="Veneault-Fourrey C."/>
            <person name="LaButti K."/>
            <person name="Lindquist E.A."/>
            <person name="Lipzen A."/>
            <person name="Lundell T."/>
            <person name="Morin E."/>
            <person name="Murat C."/>
            <person name="Sun H."/>
            <person name="Tunlid A."/>
            <person name="Henrissat B."/>
            <person name="Grigoriev I.V."/>
            <person name="Hibbett D.S."/>
            <person name="Martin F."/>
            <person name="Nordberg H.P."/>
            <person name="Cantor M.N."/>
            <person name="Hua S.X."/>
        </authorList>
    </citation>
    <scope>NUCLEOTIDE SEQUENCE [LARGE SCALE GENOMIC DNA]</scope>
    <source>
        <strain evidence="11 12">LaAM-08-1</strain>
    </source>
</reference>
<keyword evidence="4" id="KW-0378">Hydrolase</keyword>
<dbReference type="GO" id="GO:0003684">
    <property type="term" value="F:damaged DNA binding"/>
    <property type="evidence" value="ECO:0007669"/>
    <property type="project" value="InterPro"/>
</dbReference>
<dbReference type="GO" id="GO:0006289">
    <property type="term" value="P:nucleotide-excision repair"/>
    <property type="evidence" value="ECO:0007669"/>
    <property type="project" value="InterPro"/>
</dbReference>